<proteinExistence type="predicted"/>
<evidence type="ECO:0000256" key="1">
    <source>
        <dbReference type="SAM" id="SignalP"/>
    </source>
</evidence>
<feature type="signal peptide" evidence="1">
    <location>
        <begin position="1"/>
        <end position="22"/>
    </location>
</feature>
<evidence type="ECO:0000313" key="3">
    <source>
        <dbReference type="Proteomes" id="UP000069030"/>
    </source>
</evidence>
<dbReference type="Proteomes" id="UP000069030">
    <property type="component" value="Chromosome"/>
</dbReference>
<protein>
    <submittedName>
        <fullName evidence="2">Uncharacterized protein</fullName>
    </submittedName>
</protein>
<dbReference type="KEGG" id="mod:AS202_17890"/>
<keyword evidence="1" id="KW-0732">Signal</keyword>
<reference evidence="2 3" key="1">
    <citation type="journal article" date="2016" name="J. Zhejiang Univ. Sci. B">
        <title>Antibiotic resistance mechanisms of Myroides sp.</title>
        <authorList>
            <person name="Hu S."/>
            <person name="Yuan S."/>
            <person name="Qu H."/>
            <person name="Jiang T."/>
            <person name="Zhou Y."/>
            <person name="Wang M."/>
            <person name="Ming D."/>
        </authorList>
    </citation>
    <scope>NUCLEOTIDE SEQUENCE [LARGE SCALE GENOMIC DNA]</scope>
    <source>
        <strain evidence="2 3">PR63039</strain>
    </source>
</reference>
<name>A0AAI8G6H2_9FLAO</name>
<evidence type="ECO:0000313" key="2">
    <source>
        <dbReference type="EMBL" id="ALU27901.1"/>
    </source>
</evidence>
<gene>
    <name evidence="2" type="ORF">AS202_17890</name>
</gene>
<organism evidence="2 3">
    <name type="scientific">Myroides odoratimimus</name>
    <dbReference type="NCBI Taxonomy" id="76832"/>
    <lineage>
        <taxon>Bacteria</taxon>
        <taxon>Pseudomonadati</taxon>
        <taxon>Bacteroidota</taxon>
        <taxon>Flavobacteriia</taxon>
        <taxon>Flavobacteriales</taxon>
        <taxon>Flavobacteriaceae</taxon>
        <taxon>Myroides</taxon>
    </lineage>
</organism>
<dbReference type="EMBL" id="CP013690">
    <property type="protein sequence ID" value="ALU27901.1"/>
    <property type="molecule type" value="Genomic_DNA"/>
</dbReference>
<accession>A0AAI8G6H2</accession>
<dbReference type="AlphaFoldDB" id="A0AAI8G6H2"/>
<dbReference type="GeneID" id="66976398"/>
<dbReference type="RefSeq" id="WP_006258221.1">
    <property type="nucleotide sequence ID" value="NZ_CP013690.1"/>
</dbReference>
<feature type="chain" id="PRO_5042495643" evidence="1">
    <location>
        <begin position="23"/>
        <end position="128"/>
    </location>
</feature>
<sequence>MKALSRIIVLCFFLFHFGFVFASQRVETGKNYAVSGKVLLSDQVSKKEASKVFCQIEVEVEYLNSLDTNDFSSDKIDLGDVLHFLHTYVFNERFTTPVLSEDNVSAYLQQHRAKYLLYQTLKIPHGIV</sequence>